<feature type="compositionally biased region" description="Polar residues" evidence="1">
    <location>
        <begin position="490"/>
        <end position="499"/>
    </location>
</feature>
<evidence type="ECO:0000256" key="1">
    <source>
        <dbReference type="SAM" id="MobiDB-lite"/>
    </source>
</evidence>
<gene>
    <name evidence="3" type="ORF">GH714_008316</name>
</gene>
<feature type="compositionally biased region" description="Polar residues" evidence="1">
    <location>
        <begin position="144"/>
        <end position="160"/>
    </location>
</feature>
<sequence length="560" mass="58805">MVIGTNNPRGSPISKVISSVPPRKTAADKFLDSENDKSDYDWLLTPPETPLFPSLEMESQKTLMNQNGMSNARPTALTSRLTNIQEEPASKTNVASKRTTLHSGLNSSNTSNRRPSSSGGPAAATRPATPTRRLTLPTTAKPSRASTPTSRATLPSTKSSGPPVRSSTPTRTSTRSSTPTARPSRSSTPTRTSTRSSTPTARPSAPASKSKSRSATPTRQMSTPSSAATVAAPPSTRSSSVSKSVPTALKNPVPSRGSSPTVKSRPWKPDEMPGFSHDAPPNLRTSLPERPASASRGRPSGASGRSFSVEAGSKGRPRQQSCSPARGSTANGGAYGSRISIPTKSKAQNNGGDDVNPVLIGTKMVERVVNMRKLAPPKQDEHHSTHNNSGGKSSSLDSTGFGRSLSKKSLDMALRHMDIRRSIAGNLRPLTSIPASSVYSVRSGGSTKSKTSVLDSPLATSSNASEPSVNNHSPFADGIEMEDNDFGSEKGNSSPSSQLGEAKAPREAILLAKTRGFRSIILESDSQTLIKSIKGASANALGRFMLQSRLSKLTFPASIG</sequence>
<feature type="compositionally biased region" description="Polar residues" evidence="1">
    <location>
        <begin position="340"/>
        <end position="351"/>
    </location>
</feature>
<dbReference type="PANTHER" id="PTHR31949:SF15">
    <property type="entry name" value="ENDOCHITINASE A-LIKE ISOFORM X1"/>
    <property type="match status" value="1"/>
</dbReference>
<feature type="compositionally biased region" description="Polar residues" evidence="1">
    <location>
        <begin position="60"/>
        <end position="106"/>
    </location>
</feature>
<dbReference type="GO" id="GO:0055028">
    <property type="term" value="C:cortical microtubule"/>
    <property type="evidence" value="ECO:0007669"/>
    <property type="project" value="TreeGrafter"/>
</dbReference>
<dbReference type="GO" id="GO:0043622">
    <property type="term" value="P:cortical microtubule organization"/>
    <property type="evidence" value="ECO:0007669"/>
    <property type="project" value="TreeGrafter"/>
</dbReference>
<feature type="domain" description="RNase H type-1" evidence="2">
    <location>
        <begin position="487"/>
        <end position="539"/>
    </location>
</feature>
<feature type="compositionally biased region" description="Polar residues" evidence="1">
    <location>
        <begin position="318"/>
        <end position="331"/>
    </location>
</feature>
<feature type="compositionally biased region" description="Low complexity" evidence="1">
    <location>
        <begin position="107"/>
        <end position="140"/>
    </location>
</feature>
<keyword evidence="4" id="KW-1185">Reference proteome</keyword>
<organism evidence="3 4">
    <name type="scientific">Hevea brasiliensis</name>
    <name type="common">Para rubber tree</name>
    <name type="synonym">Siphonia brasiliensis</name>
    <dbReference type="NCBI Taxonomy" id="3981"/>
    <lineage>
        <taxon>Eukaryota</taxon>
        <taxon>Viridiplantae</taxon>
        <taxon>Streptophyta</taxon>
        <taxon>Embryophyta</taxon>
        <taxon>Tracheophyta</taxon>
        <taxon>Spermatophyta</taxon>
        <taxon>Magnoliopsida</taxon>
        <taxon>eudicotyledons</taxon>
        <taxon>Gunneridae</taxon>
        <taxon>Pentapetalae</taxon>
        <taxon>rosids</taxon>
        <taxon>fabids</taxon>
        <taxon>Malpighiales</taxon>
        <taxon>Euphorbiaceae</taxon>
        <taxon>Crotonoideae</taxon>
        <taxon>Micrandreae</taxon>
        <taxon>Hevea</taxon>
    </lineage>
</organism>
<feature type="compositionally biased region" description="Basic and acidic residues" evidence="1">
    <location>
        <begin position="25"/>
        <end position="40"/>
    </location>
</feature>
<accession>A0A6A6KI20</accession>
<feature type="compositionally biased region" description="Polar residues" evidence="1">
    <location>
        <begin position="438"/>
        <end position="473"/>
    </location>
</feature>
<feature type="compositionally biased region" description="Low complexity" evidence="1">
    <location>
        <begin position="290"/>
        <end position="306"/>
    </location>
</feature>
<proteinExistence type="predicted"/>
<feature type="region of interest" description="Disordered" evidence="1">
    <location>
        <begin position="1"/>
        <end position="357"/>
    </location>
</feature>
<feature type="compositionally biased region" description="Polar residues" evidence="1">
    <location>
        <begin position="386"/>
        <end position="398"/>
    </location>
</feature>
<comment type="caution">
    <text evidence="3">The sequence shown here is derived from an EMBL/GenBank/DDBJ whole genome shotgun (WGS) entry which is preliminary data.</text>
</comment>
<protein>
    <recommendedName>
        <fullName evidence="2">RNase H type-1 domain-containing protein</fullName>
    </recommendedName>
</protein>
<name>A0A6A6KI20_HEVBR</name>
<feature type="region of interest" description="Disordered" evidence="1">
    <location>
        <begin position="375"/>
        <end position="403"/>
    </location>
</feature>
<feature type="compositionally biased region" description="Low complexity" evidence="1">
    <location>
        <begin position="11"/>
        <end position="22"/>
    </location>
</feature>
<feature type="region of interest" description="Disordered" evidence="1">
    <location>
        <begin position="438"/>
        <end position="503"/>
    </location>
</feature>
<dbReference type="EMBL" id="JAAGAX010000016">
    <property type="protein sequence ID" value="KAF2288542.1"/>
    <property type="molecule type" value="Genomic_DNA"/>
</dbReference>
<dbReference type="PANTHER" id="PTHR31949">
    <property type="entry name" value="GASTRIC MUCIN-LIKE PROTEIN"/>
    <property type="match status" value="1"/>
</dbReference>
<evidence type="ECO:0000259" key="2">
    <source>
        <dbReference type="Pfam" id="PF13456"/>
    </source>
</evidence>
<dbReference type="InterPro" id="IPR002156">
    <property type="entry name" value="RNaseH_domain"/>
</dbReference>
<evidence type="ECO:0000313" key="3">
    <source>
        <dbReference type="EMBL" id="KAF2288542.1"/>
    </source>
</evidence>
<dbReference type="GO" id="GO:0003676">
    <property type="term" value="F:nucleic acid binding"/>
    <property type="evidence" value="ECO:0007669"/>
    <property type="project" value="InterPro"/>
</dbReference>
<dbReference type="Proteomes" id="UP000467840">
    <property type="component" value="Chromosome 8"/>
</dbReference>
<reference evidence="3 4" key="1">
    <citation type="journal article" date="2020" name="Mol. Plant">
        <title>The Chromosome-Based Rubber Tree Genome Provides New Insights into Spurge Genome Evolution and Rubber Biosynthesis.</title>
        <authorList>
            <person name="Liu J."/>
            <person name="Shi C."/>
            <person name="Shi C.C."/>
            <person name="Li W."/>
            <person name="Zhang Q.J."/>
            <person name="Zhang Y."/>
            <person name="Li K."/>
            <person name="Lu H.F."/>
            <person name="Shi C."/>
            <person name="Zhu S.T."/>
            <person name="Xiao Z.Y."/>
            <person name="Nan H."/>
            <person name="Yue Y."/>
            <person name="Zhu X.G."/>
            <person name="Wu Y."/>
            <person name="Hong X.N."/>
            <person name="Fan G.Y."/>
            <person name="Tong Y."/>
            <person name="Zhang D."/>
            <person name="Mao C.L."/>
            <person name="Liu Y.L."/>
            <person name="Hao S.J."/>
            <person name="Liu W.Q."/>
            <person name="Lv M.Q."/>
            <person name="Zhang H.B."/>
            <person name="Liu Y."/>
            <person name="Hu-Tang G.R."/>
            <person name="Wang J.P."/>
            <person name="Wang J.H."/>
            <person name="Sun Y.H."/>
            <person name="Ni S.B."/>
            <person name="Chen W.B."/>
            <person name="Zhang X.C."/>
            <person name="Jiao Y.N."/>
            <person name="Eichler E.E."/>
            <person name="Li G.H."/>
            <person name="Liu X."/>
            <person name="Gao L.Z."/>
        </authorList>
    </citation>
    <scope>NUCLEOTIDE SEQUENCE [LARGE SCALE GENOMIC DNA]</scope>
    <source>
        <strain evidence="4">cv. GT1</strain>
        <tissue evidence="3">Leaf</tissue>
    </source>
</reference>
<evidence type="ECO:0000313" key="4">
    <source>
        <dbReference type="Proteomes" id="UP000467840"/>
    </source>
</evidence>
<feature type="compositionally biased region" description="Low complexity" evidence="1">
    <location>
        <begin position="165"/>
        <end position="248"/>
    </location>
</feature>
<dbReference type="GO" id="GO:0004523">
    <property type="term" value="F:RNA-DNA hybrid ribonuclease activity"/>
    <property type="evidence" value="ECO:0007669"/>
    <property type="project" value="InterPro"/>
</dbReference>
<dbReference type="AlphaFoldDB" id="A0A6A6KI20"/>
<dbReference type="Pfam" id="PF13456">
    <property type="entry name" value="RVT_3"/>
    <property type="match status" value="1"/>
</dbReference>